<dbReference type="Proteomes" id="UP000295718">
    <property type="component" value="Unassembled WGS sequence"/>
</dbReference>
<dbReference type="OrthoDB" id="9805159at2"/>
<accession>A0A4R1R6R4</accession>
<dbReference type="SUPFAM" id="SSF51445">
    <property type="entry name" value="(Trans)glycosidases"/>
    <property type="match status" value="1"/>
</dbReference>
<keyword evidence="3" id="KW-1185">Reference proteome</keyword>
<dbReference type="PANTHER" id="PTHR47786:SF2">
    <property type="entry name" value="GLYCOSYL HYDROLASE FAMILY 13 CATALYTIC DOMAIN-CONTAINING PROTEIN"/>
    <property type="match status" value="1"/>
</dbReference>
<comment type="caution">
    <text evidence="2">The sequence shown here is derived from an EMBL/GenBank/DDBJ whole genome shotgun (WGS) entry which is preliminary data.</text>
</comment>
<dbReference type="InterPro" id="IPR017853">
    <property type="entry name" value="GH"/>
</dbReference>
<dbReference type="InterPro" id="IPR006047">
    <property type="entry name" value="GH13_cat_dom"/>
</dbReference>
<dbReference type="Gene3D" id="3.20.20.80">
    <property type="entry name" value="Glycosidases"/>
    <property type="match status" value="1"/>
</dbReference>
<dbReference type="PANTHER" id="PTHR47786">
    <property type="entry name" value="ALPHA-1,4-GLUCAN:MALTOSE-1-PHOSPHATE MALTOSYLTRANSFERASE"/>
    <property type="match status" value="1"/>
</dbReference>
<dbReference type="InterPro" id="IPR041331">
    <property type="entry name" value="Bac_A_amyl_C"/>
</dbReference>
<sequence length="431" mass="50124">MERDSKRLRNSMIYSVFVRNHTNEGTFRGLEKDLERIRNLGTDIIWLMPIYPIGRVSRKGTLGSPYAIQDYRGINPEYGTMEDFLSLVGKIHKFGMKCILDIVYNHTSPDNVLVKEHPEWFYKKSEGGFGNKTSDWTDVIDLDYKNRELWQYQIDTLKFWAEMVDGFRCDVASLVPVEFWNEARRAVEEVRPGCIWLAETVHPGFIIENREQGFIGHSDCEIYQAFDITYDYDIRSAWERCLKGEITLNTYLSAIGQQESMYPEDYCKLRFLENHDNPRAADMISDKRKLVNWMVFSCLLKGTALIYAGQERMMKHAPGLFDKDVLNWEGDNDLSSLIQKLSRIKRDDLFREGRFSATAQEEAGTILMRYEKKTEGILIIANVGYKAECIITNLPEGIYKDELTDLEIPIRNGEITMTGEPLVIRYHRQSM</sequence>
<evidence type="ECO:0000259" key="1">
    <source>
        <dbReference type="SMART" id="SM00642"/>
    </source>
</evidence>
<reference evidence="2 3" key="1">
    <citation type="submission" date="2019-03" db="EMBL/GenBank/DDBJ databases">
        <title>Genomic Encyclopedia of Type Strains, Phase IV (KMG-IV): sequencing the most valuable type-strain genomes for metagenomic binning, comparative biology and taxonomic classification.</title>
        <authorList>
            <person name="Goeker M."/>
        </authorList>
    </citation>
    <scope>NUCLEOTIDE SEQUENCE [LARGE SCALE GENOMIC DNA]</scope>
    <source>
        <strain evidence="2 3">DSM 100556</strain>
    </source>
</reference>
<dbReference type="Pfam" id="PF00128">
    <property type="entry name" value="Alpha-amylase"/>
    <property type="match status" value="2"/>
</dbReference>
<dbReference type="SMART" id="SM00642">
    <property type="entry name" value="Aamy"/>
    <property type="match status" value="1"/>
</dbReference>
<dbReference type="AlphaFoldDB" id="A0A4R1R6R4"/>
<gene>
    <name evidence="2" type="ORF">EDD76_101256</name>
</gene>
<dbReference type="STRING" id="1469948.GCA_000732725_02513"/>
<feature type="domain" description="Glycosyl hydrolase family 13 catalytic" evidence="1">
    <location>
        <begin position="10"/>
        <end position="345"/>
    </location>
</feature>
<dbReference type="GO" id="GO:0005975">
    <property type="term" value="P:carbohydrate metabolic process"/>
    <property type="evidence" value="ECO:0007669"/>
    <property type="project" value="InterPro"/>
</dbReference>
<dbReference type="Pfam" id="PF18612">
    <property type="entry name" value="Bac_A_amyl_C"/>
    <property type="match status" value="1"/>
</dbReference>
<name>A0A4R1R6R4_9FIRM</name>
<proteinExistence type="predicted"/>
<dbReference type="RefSeq" id="WP_031391191.1">
    <property type="nucleotide sequence ID" value="NZ_JPNB01000002.1"/>
</dbReference>
<protein>
    <submittedName>
        <fullName evidence="2">Maltogenic amylase</fullName>
    </submittedName>
</protein>
<evidence type="ECO:0000313" key="3">
    <source>
        <dbReference type="Proteomes" id="UP000295718"/>
    </source>
</evidence>
<dbReference type="CDD" id="cd11313">
    <property type="entry name" value="AmyAc_arch_bac_AmyA"/>
    <property type="match status" value="1"/>
</dbReference>
<organism evidence="2 3">
    <name type="scientific">Kineothrix alysoides</name>
    <dbReference type="NCBI Taxonomy" id="1469948"/>
    <lineage>
        <taxon>Bacteria</taxon>
        <taxon>Bacillati</taxon>
        <taxon>Bacillota</taxon>
        <taxon>Clostridia</taxon>
        <taxon>Lachnospirales</taxon>
        <taxon>Lachnospiraceae</taxon>
        <taxon>Kineothrix</taxon>
    </lineage>
</organism>
<evidence type="ECO:0000313" key="2">
    <source>
        <dbReference type="EMBL" id="TCL61159.1"/>
    </source>
</evidence>
<dbReference type="EMBL" id="SLUO01000001">
    <property type="protein sequence ID" value="TCL61159.1"/>
    <property type="molecule type" value="Genomic_DNA"/>
</dbReference>